<dbReference type="Gene3D" id="3.10.450.50">
    <property type="match status" value="1"/>
</dbReference>
<dbReference type="InterPro" id="IPR009959">
    <property type="entry name" value="Cyclase_SnoaL-like"/>
</dbReference>
<evidence type="ECO:0000313" key="2">
    <source>
        <dbReference type="Proteomes" id="UP000226525"/>
    </source>
</evidence>
<protein>
    <recommendedName>
        <fullName evidence="3">Polyketide cyclase</fullName>
    </recommendedName>
</protein>
<gene>
    <name evidence="1" type="ORF">CMN54_14875</name>
</gene>
<dbReference type="AlphaFoldDB" id="A0A2D6YNI4"/>
<comment type="caution">
    <text evidence="1">The sequence shown here is derived from an EMBL/GenBank/DDBJ whole genome shotgun (WGS) entry which is preliminary data.</text>
</comment>
<dbReference type="PANTHER" id="PTHR38436:SF1">
    <property type="entry name" value="ESTER CYCLASE"/>
    <property type="match status" value="1"/>
</dbReference>
<dbReference type="InterPro" id="IPR032710">
    <property type="entry name" value="NTF2-like_dom_sf"/>
</dbReference>
<organism evidence="1 2">
    <name type="scientific">SAR324 cluster bacterium</name>
    <dbReference type="NCBI Taxonomy" id="2024889"/>
    <lineage>
        <taxon>Bacteria</taxon>
        <taxon>Deltaproteobacteria</taxon>
        <taxon>SAR324 cluster</taxon>
    </lineage>
</organism>
<dbReference type="Pfam" id="PF07366">
    <property type="entry name" value="SnoaL"/>
    <property type="match status" value="1"/>
</dbReference>
<dbReference type="PANTHER" id="PTHR38436">
    <property type="entry name" value="POLYKETIDE CYCLASE SNOAL-LIKE DOMAIN"/>
    <property type="match status" value="1"/>
</dbReference>
<proteinExistence type="predicted"/>
<dbReference type="SUPFAM" id="SSF54427">
    <property type="entry name" value="NTF2-like"/>
    <property type="match status" value="1"/>
</dbReference>
<evidence type="ECO:0000313" key="1">
    <source>
        <dbReference type="EMBL" id="MAH64692.1"/>
    </source>
</evidence>
<accession>A0A2D6YNI4</accession>
<dbReference type="Proteomes" id="UP000226525">
    <property type="component" value="Unassembled WGS sequence"/>
</dbReference>
<sequence length="168" mass="19281">MEEKDNKQLVKDMYVAMNQNSLGLMNKYWFEDMVWEGPAGVGTKNGLQEFEEDYRRDFINAFPDKHANDLVRVAEGDWVAGAGHQDTTFANSWLGIPATGKKIRIRYMDFWRIATDESTGERKLAENLVLIDILGVLQQAGYDIEKVLKFIGSKSPEFFENYPESDNE</sequence>
<dbReference type="EMBL" id="NZEX01000180">
    <property type="protein sequence ID" value="MAH64692.1"/>
    <property type="molecule type" value="Genomic_DNA"/>
</dbReference>
<reference evidence="2" key="1">
    <citation type="submission" date="2017-09" db="EMBL/GenBank/DDBJ databases">
        <title>The Reconstruction of 2,631 Draft Metagenome-Assembled Genomes from the Global Oceans.</title>
        <authorList>
            <person name="Tully B.J."/>
            <person name="Graham E.D."/>
            <person name="Heidelberg J.F."/>
        </authorList>
    </citation>
    <scope>NUCLEOTIDE SEQUENCE [LARGE SCALE GENOMIC DNA]</scope>
</reference>
<evidence type="ECO:0008006" key="3">
    <source>
        <dbReference type="Google" id="ProtNLM"/>
    </source>
</evidence>
<name>A0A2D6YNI4_9DELT</name>
<dbReference type="GO" id="GO:0030638">
    <property type="term" value="P:polyketide metabolic process"/>
    <property type="evidence" value="ECO:0007669"/>
    <property type="project" value="InterPro"/>
</dbReference>